<sequence length="305" mass="35429">MSWLDGTVADDAAFALCLSHDVDRPYKTYQSLYYALTDRDPRHLLDLLPDRNPYWTFERVMDIESNHGVRSSWYFLDEQSLFGDRPTADLADPSAWRLYAGRYSLSDEAVRDVIRKLDRDGWEVGLHGSFESYRDTAMLATEKSRIEEILGHGILGGRQHYLNCERPDTWIRQRAVGLRYDATPGSRDAYGFRDRYEPFRPFDDAFVVFPVTVMEQTLPDPETEWDRAWNVCESLLGEARENEAAMSVLWHPRYFSDDYAGYERLYRRLIERALDMGAWIGPLGDLYASMDHPTAVDPQSTPQRQ</sequence>
<keyword evidence="2" id="KW-1185">Reference proteome</keyword>
<dbReference type="GO" id="GO:0005975">
    <property type="term" value="P:carbohydrate metabolic process"/>
    <property type="evidence" value="ECO:0007669"/>
    <property type="project" value="InterPro"/>
</dbReference>
<dbReference type="Proteomes" id="UP000198775">
    <property type="component" value="Unassembled WGS sequence"/>
</dbReference>
<organism evidence="1 2">
    <name type="scientific">Halorientalis persicus</name>
    <dbReference type="NCBI Taxonomy" id="1367881"/>
    <lineage>
        <taxon>Archaea</taxon>
        <taxon>Methanobacteriati</taxon>
        <taxon>Methanobacteriota</taxon>
        <taxon>Stenosarchaea group</taxon>
        <taxon>Halobacteria</taxon>
        <taxon>Halobacteriales</taxon>
        <taxon>Haloarculaceae</taxon>
        <taxon>Halorientalis</taxon>
    </lineage>
</organism>
<protein>
    <recommendedName>
        <fullName evidence="3">Polysaccharide deacetylase</fullName>
    </recommendedName>
</protein>
<evidence type="ECO:0008006" key="3">
    <source>
        <dbReference type="Google" id="ProtNLM"/>
    </source>
</evidence>
<proteinExistence type="predicted"/>
<gene>
    <name evidence="1" type="ORF">SAMN05216388_101953</name>
</gene>
<dbReference type="SUPFAM" id="SSF88713">
    <property type="entry name" value="Glycoside hydrolase/deacetylase"/>
    <property type="match status" value="1"/>
</dbReference>
<dbReference type="EMBL" id="FOCX01000019">
    <property type="protein sequence ID" value="SEO78598.1"/>
    <property type="molecule type" value="Genomic_DNA"/>
</dbReference>
<name>A0A1H8SJZ0_9EURY</name>
<dbReference type="Gene3D" id="3.20.20.370">
    <property type="entry name" value="Glycoside hydrolase/deacetylase"/>
    <property type="match status" value="1"/>
</dbReference>
<reference evidence="2" key="1">
    <citation type="submission" date="2016-10" db="EMBL/GenBank/DDBJ databases">
        <authorList>
            <person name="Varghese N."/>
            <person name="Submissions S."/>
        </authorList>
    </citation>
    <scope>NUCLEOTIDE SEQUENCE [LARGE SCALE GENOMIC DNA]</scope>
    <source>
        <strain evidence="2">IBRC-M 10043</strain>
    </source>
</reference>
<evidence type="ECO:0000313" key="2">
    <source>
        <dbReference type="Proteomes" id="UP000198775"/>
    </source>
</evidence>
<evidence type="ECO:0000313" key="1">
    <source>
        <dbReference type="EMBL" id="SEO78598.1"/>
    </source>
</evidence>
<dbReference type="CDD" id="cd10931">
    <property type="entry name" value="CE4_u7"/>
    <property type="match status" value="1"/>
</dbReference>
<dbReference type="InterPro" id="IPR011330">
    <property type="entry name" value="Glyco_hydro/deAcase_b/a-brl"/>
</dbReference>
<accession>A0A1H8SJZ0</accession>
<dbReference type="AlphaFoldDB" id="A0A1H8SJZ0"/>
<dbReference type="OrthoDB" id="371704at2157"/>
<dbReference type="RefSeq" id="WP_092662420.1">
    <property type="nucleotide sequence ID" value="NZ_FOCX01000019.1"/>
</dbReference>